<accession>A0ABT0ACB0</accession>
<dbReference type="InterPro" id="IPR046875">
    <property type="entry name" value="Pred_NTSase1"/>
</dbReference>
<dbReference type="EMBL" id="JALHAT010000012">
    <property type="protein sequence ID" value="MCJ1960835.1"/>
    <property type="molecule type" value="Genomic_DNA"/>
</dbReference>
<sequence length="160" mass="17930">MSTINYKQYGLAPFFDSLSLEQSARSVVYKVTLAVREGQVVLSCRDADTGKDYIAITEDCYVTIQLDGDQLFFSDAYEAITTKEELSSYYGGLVYADYDKAYGRYKTVQFKARFNAGGKYGTIHPFNINVDLLQEDAKGNRRWTGISIDPDITNPPPIDG</sequence>
<evidence type="ECO:0000313" key="1">
    <source>
        <dbReference type="EMBL" id="MCJ1960835.1"/>
    </source>
</evidence>
<reference evidence="1" key="1">
    <citation type="submission" date="2022-03" db="EMBL/GenBank/DDBJ databases">
        <title>Identification of a novel bacterium isolated from mangrove sediments.</title>
        <authorList>
            <person name="Pan X."/>
        </authorList>
    </citation>
    <scope>NUCLEOTIDE SEQUENCE</scope>
    <source>
        <strain evidence="1">B2637</strain>
    </source>
</reference>
<comment type="caution">
    <text evidence="1">The sequence shown here is derived from an EMBL/GenBank/DDBJ whole genome shotgun (WGS) entry which is preliminary data.</text>
</comment>
<organism evidence="1 2">
    <name type="scientific">Novosphingobium mangrovi</name>
    <name type="common">ex Hu et al. 2023</name>
    <dbReference type="NCBI Taxonomy" id="2930094"/>
    <lineage>
        <taxon>Bacteria</taxon>
        <taxon>Pseudomonadati</taxon>
        <taxon>Pseudomonadota</taxon>
        <taxon>Alphaproteobacteria</taxon>
        <taxon>Sphingomonadales</taxon>
        <taxon>Sphingomonadaceae</taxon>
        <taxon>Novosphingobium</taxon>
    </lineage>
</organism>
<dbReference type="RefSeq" id="WP_243799342.1">
    <property type="nucleotide sequence ID" value="NZ_JALHAT010000012.1"/>
</dbReference>
<evidence type="ECO:0000313" key="2">
    <source>
        <dbReference type="Proteomes" id="UP001162802"/>
    </source>
</evidence>
<dbReference type="Pfam" id="PF20301">
    <property type="entry name" value="pNTSase1"/>
    <property type="match status" value="1"/>
</dbReference>
<name>A0ABT0ACB0_9SPHN</name>
<keyword evidence="2" id="KW-1185">Reference proteome</keyword>
<protein>
    <submittedName>
        <fullName evidence="1">Uncharacterized protein</fullName>
    </submittedName>
</protein>
<gene>
    <name evidence="1" type="ORF">MTR65_09110</name>
</gene>
<proteinExistence type="predicted"/>
<dbReference type="Proteomes" id="UP001162802">
    <property type="component" value="Unassembled WGS sequence"/>
</dbReference>